<dbReference type="PROSITE" id="PS50921">
    <property type="entry name" value="ANTAR"/>
    <property type="match status" value="1"/>
</dbReference>
<dbReference type="GO" id="GO:0003723">
    <property type="term" value="F:RNA binding"/>
    <property type="evidence" value="ECO:0007669"/>
    <property type="project" value="InterPro"/>
</dbReference>
<accession>A0A329MLI4</accession>
<dbReference type="AlphaFoldDB" id="A0A329MLI4"/>
<dbReference type="RefSeq" id="WP_113031897.1">
    <property type="nucleotide sequence ID" value="NZ_QMFB01000008.1"/>
</dbReference>
<dbReference type="Pfam" id="PF03861">
    <property type="entry name" value="ANTAR"/>
    <property type="match status" value="1"/>
</dbReference>
<dbReference type="SMART" id="SM01012">
    <property type="entry name" value="ANTAR"/>
    <property type="match status" value="1"/>
</dbReference>
<evidence type="ECO:0000313" key="2">
    <source>
        <dbReference type="EMBL" id="RAV20500.1"/>
    </source>
</evidence>
<organism evidence="2 3">
    <name type="scientific">Paenibacillus contaminans</name>
    <dbReference type="NCBI Taxonomy" id="450362"/>
    <lineage>
        <taxon>Bacteria</taxon>
        <taxon>Bacillati</taxon>
        <taxon>Bacillota</taxon>
        <taxon>Bacilli</taxon>
        <taxon>Bacillales</taxon>
        <taxon>Paenibacillaceae</taxon>
        <taxon>Paenibacillus</taxon>
    </lineage>
</organism>
<dbReference type="InterPro" id="IPR011006">
    <property type="entry name" value="CheY-like_superfamily"/>
</dbReference>
<evidence type="ECO:0000259" key="1">
    <source>
        <dbReference type="PROSITE" id="PS50921"/>
    </source>
</evidence>
<dbReference type="OrthoDB" id="9795002at2"/>
<keyword evidence="3" id="KW-1185">Reference proteome</keyword>
<protein>
    <recommendedName>
        <fullName evidence="1">ANTAR domain-containing protein</fullName>
    </recommendedName>
</protein>
<evidence type="ECO:0000313" key="3">
    <source>
        <dbReference type="Proteomes" id="UP000250369"/>
    </source>
</evidence>
<feature type="domain" description="ANTAR" evidence="1">
    <location>
        <begin position="109"/>
        <end position="170"/>
    </location>
</feature>
<dbReference type="SUPFAM" id="SSF52172">
    <property type="entry name" value="CheY-like"/>
    <property type="match status" value="1"/>
</dbReference>
<gene>
    <name evidence="2" type="ORF">DQG23_16200</name>
</gene>
<name>A0A329MLI4_9BACL</name>
<dbReference type="InterPro" id="IPR036388">
    <property type="entry name" value="WH-like_DNA-bd_sf"/>
</dbReference>
<dbReference type="InterPro" id="IPR005561">
    <property type="entry name" value="ANTAR"/>
</dbReference>
<comment type="caution">
    <text evidence="2">The sequence shown here is derived from an EMBL/GenBank/DDBJ whole genome shotgun (WGS) entry which is preliminary data.</text>
</comment>
<dbReference type="Gene3D" id="1.10.10.10">
    <property type="entry name" value="Winged helix-like DNA-binding domain superfamily/Winged helix DNA-binding domain"/>
    <property type="match status" value="1"/>
</dbReference>
<reference evidence="2 3" key="1">
    <citation type="journal article" date="2009" name="Int. J. Syst. Evol. Microbiol.">
        <title>Paenibacillus contaminans sp. nov., isolated from a contaminated laboratory plate.</title>
        <authorList>
            <person name="Chou J.H."/>
            <person name="Lee J.H."/>
            <person name="Lin M.C."/>
            <person name="Chang P.S."/>
            <person name="Arun A.B."/>
            <person name="Young C.C."/>
            <person name="Chen W.M."/>
        </authorList>
    </citation>
    <scope>NUCLEOTIDE SEQUENCE [LARGE SCALE GENOMIC DNA]</scope>
    <source>
        <strain evidence="2 3">CKOBP-6</strain>
    </source>
</reference>
<sequence>MIRSLLLIQPPAANDTNPAHALLGTGIQVRTQDIPAPIPQQAERYDAVVLNVAPSQLKAYLYPRVKTPVLWWCEDHDPDSPPFQPEIEIDGILCPQMTSSEYKWLLYLAVGHYRQREQLLFKLEERKWIEQAKKIVCEIKHLNEAEAYEFLRKQAMNERKKIADVAISIVNVYQLLRKSK</sequence>
<proteinExistence type="predicted"/>
<dbReference type="EMBL" id="QMFB01000008">
    <property type="protein sequence ID" value="RAV20500.1"/>
    <property type="molecule type" value="Genomic_DNA"/>
</dbReference>
<dbReference type="Proteomes" id="UP000250369">
    <property type="component" value="Unassembled WGS sequence"/>
</dbReference>